<reference evidence="2" key="1">
    <citation type="submission" date="2017-01" db="EMBL/GenBank/DDBJ databases">
        <authorList>
            <person name="Wolfgang W.J."/>
            <person name="Cole J."/>
            <person name="Wroblewski D."/>
            <person name="Mcginnis J."/>
            <person name="Musser K.A."/>
        </authorList>
    </citation>
    <scope>NUCLEOTIDE SEQUENCE [LARGE SCALE GENOMIC DNA]</scope>
    <source>
        <strain evidence="2">DSM 19151</strain>
    </source>
</reference>
<evidence type="ECO:0000313" key="2">
    <source>
        <dbReference type="Proteomes" id="UP000193118"/>
    </source>
</evidence>
<organism evidence="1 2">
    <name type="scientific">Neisseria dentiae</name>
    <dbReference type="NCBI Taxonomy" id="194197"/>
    <lineage>
        <taxon>Bacteria</taxon>
        <taxon>Pseudomonadati</taxon>
        <taxon>Pseudomonadota</taxon>
        <taxon>Betaproteobacteria</taxon>
        <taxon>Neisseriales</taxon>
        <taxon>Neisseriaceae</taxon>
        <taxon>Neisseria</taxon>
    </lineage>
</organism>
<protein>
    <submittedName>
        <fullName evidence="1">Uncharacterized protein</fullName>
    </submittedName>
</protein>
<name>A0A1X3D9V6_9NEIS</name>
<dbReference type="STRING" id="194197.BWD09_07025"/>
<accession>A0A1X3D9V6</accession>
<keyword evidence="2" id="KW-1185">Reference proteome</keyword>
<dbReference type="Pfam" id="PF23793">
    <property type="entry name" value="LysC"/>
    <property type="match status" value="1"/>
</dbReference>
<dbReference type="InterPro" id="IPR058979">
    <property type="entry name" value="LysC-like"/>
</dbReference>
<evidence type="ECO:0000313" key="1">
    <source>
        <dbReference type="EMBL" id="OSI16511.1"/>
    </source>
</evidence>
<dbReference type="AlphaFoldDB" id="A0A1X3D9V6"/>
<sequence length="66" mass="7046">MAACKSSTILPTAINPPPADLAQPCQKIPKLQGKTGGEVLPYILSLHSIYKDCSEKQAGLVKAWPK</sequence>
<comment type="caution">
    <text evidence="1">The sequence shown here is derived from an EMBL/GenBank/DDBJ whole genome shotgun (WGS) entry which is preliminary data.</text>
</comment>
<dbReference type="EMBL" id="MTBO01000015">
    <property type="protein sequence ID" value="OSI16511.1"/>
    <property type="molecule type" value="Genomic_DNA"/>
</dbReference>
<gene>
    <name evidence="1" type="ORF">BWD09_07025</name>
</gene>
<proteinExistence type="predicted"/>
<dbReference type="Proteomes" id="UP000193118">
    <property type="component" value="Unassembled WGS sequence"/>
</dbReference>
<dbReference type="RefSeq" id="WP_085366031.1">
    <property type="nucleotide sequence ID" value="NZ_UGQR01000002.1"/>
</dbReference>